<proteinExistence type="predicted"/>
<dbReference type="RefSeq" id="WP_111250041.1">
    <property type="nucleotide sequence ID" value="NZ_QKWH01000002.1"/>
</dbReference>
<feature type="transmembrane region" description="Helical" evidence="1">
    <location>
        <begin position="102"/>
        <end position="122"/>
    </location>
</feature>
<organism evidence="2 3">
    <name type="scientific">Xylanimonas oleitrophica</name>
    <dbReference type="NCBI Taxonomy" id="2607479"/>
    <lineage>
        <taxon>Bacteria</taxon>
        <taxon>Bacillati</taxon>
        <taxon>Actinomycetota</taxon>
        <taxon>Actinomycetes</taxon>
        <taxon>Micrococcales</taxon>
        <taxon>Promicromonosporaceae</taxon>
        <taxon>Xylanimonas</taxon>
    </lineage>
</organism>
<protein>
    <recommendedName>
        <fullName evidence="4">Peptidase S9</fullName>
    </recommendedName>
</protein>
<keyword evidence="1" id="KW-1133">Transmembrane helix</keyword>
<dbReference type="Proteomes" id="UP000248783">
    <property type="component" value="Unassembled WGS sequence"/>
</dbReference>
<dbReference type="EMBL" id="QKWH01000002">
    <property type="protein sequence ID" value="PZR54184.1"/>
    <property type="molecule type" value="Genomic_DNA"/>
</dbReference>
<keyword evidence="3" id="KW-1185">Reference proteome</keyword>
<sequence>MPSTQATTVPTRVQVLTALAAGVATTAYYATPDFISSRRARGWVKAGLALASAATSVPAFRADQAAARASAQEAARAAATEAAATSEPVPESDVELGGGVKAAIVAFGAVAVAGTVAGAVAIERWVYRKGEARAAAGKALPHTGPALLYGVVAAGLSLAPDVSRWGSARR</sequence>
<gene>
    <name evidence="2" type="ORF">DNL40_04435</name>
</gene>
<keyword evidence="1" id="KW-0812">Transmembrane</keyword>
<evidence type="ECO:0000313" key="3">
    <source>
        <dbReference type="Proteomes" id="UP000248783"/>
    </source>
</evidence>
<evidence type="ECO:0000256" key="1">
    <source>
        <dbReference type="SAM" id="Phobius"/>
    </source>
</evidence>
<keyword evidence="1" id="KW-0472">Membrane</keyword>
<dbReference type="AlphaFoldDB" id="A0A2W5Y775"/>
<evidence type="ECO:0008006" key="4">
    <source>
        <dbReference type="Google" id="ProtNLM"/>
    </source>
</evidence>
<name>A0A2W5Y775_9MICO</name>
<evidence type="ECO:0000313" key="2">
    <source>
        <dbReference type="EMBL" id="PZR54184.1"/>
    </source>
</evidence>
<comment type="caution">
    <text evidence="2">The sequence shown here is derived from an EMBL/GenBank/DDBJ whole genome shotgun (WGS) entry which is preliminary data.</text>
</comment>
<feature type="transmembrane region" description="Helical" evidence="1">
    <location>
        <begin position="12"/>
        <end position="30"/>
    </location>
</feature>
<accession>A0A2W5Y775</accession>
<reference evidence="2 3" key="1">
    <citation type="submission" date="2018-06" db="EMBL/GenBank/DDBJ databases">
        <title>Whole genome sequencing of a novel hydrocarbon degrading bacterial strain, PW21 isolated from oil contaminated produced water sample.</title>
        <authorList>
            <person name="Nagkirti P."/>
            <person name="Shaikh A."/>
            <person name="Gowdaman V."/>
            <person name="Engineer A.E."/>
            <person name="Dagar S."/>
            <person name="Dhakephalkar P.K."/>
        </authorList>
    </citation>
    <scope>NUCLEOTIDE SEQUENCE [LARGE SCALE GENOMIC DNA]</scope>
    <source>
        <strain evidence="2 3">PW21</strain>
    </source>
</reference>